<proteinExistence type="predicted"/>
<keyword evidence="4" id="KW-0812">Transmembrane</keyword>
<reference evidence="6" key="1">
    <citation type="submission" date="2023-03" db="EMBL/GenBank/DDBJ databases">
        <title>Stygiobacter electus gen. nov., sp. nov., facultatively anaerobic thermotolerant bacterium of the class Ignavibacteria from a well of Yessentuki mineral water deposit.</title>
        <authorList>
            <person name="Podosokorskaya O.A."/>
            <person name="Elcheninov A.G."/>
            <person name="Petrova N.F."/>
            <person name="Zavarzina D.G."/>
            <person name="Kublanov I.V."/>
            <person name="Merkel A.Y."/>
        </authorList>
    </citation>
    <scope>NUCLEOTIDE SEQUENCE</scope>
    <source>
        <strain evidence="6">09-Me</strain>
    </source>
</reference>
<dbReference type="InterPro" id="IPR005144">
    <property type="entry name" value="ATP-cone_dom"/>
</dbReference>
<dbReference type="PROSITE" id="PS51161">
    <property type="entry name" value="ATP_CONE"/>
    <property type="match status" value="1"/>
</dbReference>
<keyword evidence="1 3" id="KW-0547">Nucleotide-binding</keyword>
<accession>A0AAE3P298</accession>
<dbReference type="PANTHER" id="PTHR10285">
    <property type="entry name" value="URIDINE KINASE"/>
    <property type="match status" value="1"/>
</dbReference>
<keyword evidence="4" id="KW-0472">Membrane</keyword>
<dbReference type="Proteomes" id="UP001221302">
    <property type="component" value="Unassembled WGS sequence"/>
</dbReference>
<organism evidence="6 7">
    <name type="scientific">Stygiobacter electus</name>
    <dbReference type="NCBI Taxonomy" id="3032292"/>
    <lineage>
        <taxon>Bacteria</taxon>
        <taxon>Pseudomonadati</taxon>
        <taxon>Ignavibacteriota</taxon>
        <taxon>Ignavibacteria</taxon>
        <taxon>Ignavibacteriales</taxon>
        <taxon>Melioribacteraceae</taxon>
        <taxon>Stygiobacter</taxon>
    </lineage>
</organism>
<dbReference type="GO" id="GO:0016301">
    <property type="term" value="F:kinase activity"/>
    <property type="evidence" value="ECO:0007669"/>
    <property type="project" value="InterPro"/>
</dbReference>
<dbReference type="RefSeq" id="WP_321536810.1">
    <property type="nucleotide sequence ID" value="NZ_JARGDL010000024.1"/>
</dbReference>
<dbReference type="SUPFAM" id="SSF52540">
    <property type="entry name" value="P-loop containing nucleoside triphosphate hydrolases"/>
    <property type="match status" value="1"/>
</dbReference>
<evidence type="ECO:0000256" key="3">
    <source>
        <dbReference type="PROSITE-ProRule" id="PRU00492"/>
    </source>
</evidence>
<keyword evidence="2 3" id="KW-0067">ATP-binding</keyword>
<evidence type="ECO:0000256" key="2">
    <source>
        <dbReference type="ARBA" id="ARBA00022840"/>
    </source>
</evidence>
<evidence type="ECO:0000259" key="5">
    <source>
        <dbReference type="PROSITE" id="PS51161"/>
    </source>
</evidence>
<dbReference type="Pfam" id="PF00485">
    <property type="entry name" value="PRK"/>
    <property type="match status" value="1"/>
</dbReference>
<dbReference type="GO" id="GO:0005524">
    <property type="term" value="F:ATP binding"/>
    <property type="evidence" value="ECO:0007669"/>
    <property type="project" value="UniProtKB-UniRule"/>
</dbReference>
<dbReference type="AlphaFoldDB" id="A0AAE3P298"/>
<dbReference type="CDD" id="cd02028">
    <property type="entry name" value="UMPK_like"/>
    <property type="match status" value="1"/>
</dbReference>
<keyword evidence="4" id="KW-1133">Transmembrane helix</keyword>
<dbReference type="Gene3D" id="3.40.50.300">
    <property type="entry name" value="P-loop containing nucleotide triphosphate hydrolases"/>
    <property type="match status" value="1"/>
</dbReference>
<dbReference type="InterPro" id="IPR027417">
    <property type="entry name" value="P-loop_NTPase"/>
</dbReference>
<sequence length="520" mass="60930">MSLYTIVFIIVTILVISGLALFGILISKLDKWIDKKERLGRESIYKKETVNKRTKKWNKEIKRNNFAVKKIGALMSKFKYVIKRSGAIVPFNPDRISNVIYRAAVSVGGRDKEKANELAKHVIAMMEEKFEDGYKPHVEEIQDIVEKVLIEHGHAKVAKEFILYREEAARRRRENSRHFSKPNELIPWKKVWRSLDWAVSHDLHTVDSINTRIRRGEFPQIVHECETLYETQLDTAAELIKERANELKMVMVSGPSSSGKTTTTMKLEQRLNKMGMKFVALVVDNYFFDLELHPKDEFGDYDFETPQALDLELINEHLKKLAAGEQVLIPFYDFKQGKRYDNRTPLQLHENEVLLIDSLHGLYPEFSKEIPASQKFKLYLEPLLQMKMPDGNYIRWTDLRLIRRMLRDSVHRAYNPEQTLLHWHYVRSSEKRTILPYSNTADYIVNTSMSFEVPIYRPKLLESFKEWEKKYKGDPLREDAYERASRVRKMLEAIEPVEDDSPIPGDSVLREFIGGSKLNY</sequence>
<dbReference type="InterPro" id="IPR003593">
    <property type="entry name" value="AAA+_ATPase"/>
</dbReference>
<feature type="transmembrane region" description="Helical" evidence="4">
    <location>
        <begin position="6"/>
        <end position="26"/>
    </location>
</feature>
<evidence type="ECO:0000313" key="7">
    <source>
        <dbReference type="Proteomes" id="UP001221302"/>
    </source>
</evidence>
<dbReference type="SMART" id="SM00382">
    <property type="entry name" value="AAA"/>
    <property type="match status" value="1"/>
</dbReference>
<name>A0AAE3P298_9BACT</name>
<evidence type="ECO:0000256" key="1">
    <source>
        <dbReference type="ARBA" id="ARBA00022741"/>
    </source>
</evidence>
<gene>
    <name evidence="6" type="ORF">P0M35_12815</name>
</gene>
<keyword evidence="7" id="KW-1185">Reference proteome</keyword>
<comment type="caution">
    <text evidence="6">The sequence shown here is derived from an EMBL/GenBank/DDBJ whole genome shotgun (WGS) entry which is preliminary data.</text>
</comment>
<dbReference type="EMBL" id="JARGDL010000024">
    <property type="protein sequence ID" value="MDF1613039.1"/>
    <property type="molecule type" value="Genomic_DNA"/>
</dbReference>
<evidence type="ECO:0000313" key="6">
    <source>
        <dbReference type="EMBL" id="MDF1613039.1"/>
    </source>
</evidence>
<dbReference type="Pfam" id="PF03477">
    <property type="entry name" value="ATP-cone"/>
    <property type="match status" value="1"/>
</dbReference>
<evidence type="ECO:0000256" key="4">
    <source>
        <dbReference type="SAM" id="Phobius"/>
    </source>
</evidence>
<protein>
    <submittedName>
        <fullName evidence="6">ATP cone domain-containing protein</fullName>
    </submittedName>
</protein>
<feature type="domain" description="ATP-cone" evidence="5">
    <location>
        <begin position="79"/>
        <end position="172"/>
    </location>
</feature>
<dbReference type="InterPro" id="IPR006083">
    <property type="entry name" value="PRK/URK"/>
</dbReference>